<dbReference type="EMBL" id="ML977168">
    <property type="protein sequence ID" value="KAF1984475.1"/>
    <property type="molecule type" value="Genomic_DNA"/>
</dbReference>
<evidence type="ECO:0000313" key="3">
    <source>
        <dbReference type="Proteomes" id="UP000800041"/>
    </source>
</evidence>
<dbReference type="Proteomes" id="UP000800041">
    <property type="component" value="Unassembled WGS sequence"/>
</dbReference>
<dbReference type="OrthoDB" id="4186058at2759"/>
<name>A0A6G1GU72_9PEZI</name>
<gene>
    <name evidence="2" type="ORF">K402DRAFT_302879</name>
</gene>
<feature type="non-terminal residue" evidence="2">
    <location>
        <position position="1"/>
    </location>
</feature>
<feature type="compositionally biased region" description="Basic and acidic residues" evidence="1">
    <location>
        <begin position="51"/>
        <end position="60"/>
    </location>
</feature>
<proteinExistence type="predicted"/>
<reference evidence="2" key="1">
    <citation type="journal article" date="2020" name="Stud. Mycol.">
        <title>101 Dothideomycetes genomes: a test case for predicting lifestyles and emergence of pathogens.</title>
        <authorList>
            <person name="Haridas S."/>
            <person name="Albert R."/>
            <person name="Binder M."/>
            <person name="Bloem J."/>
            <person name="Labutti K."/>
            <person name="Salamov A."/>
            <person name="Andreopoulos B."/>
            <person name="Baker S."/>
            <person name="Barry K."/>
            <person name="Bills G."/>
            <person name="Bluhm B."/>
            <person name="Cannon C."/>
            <person name="Castanera R."/>
            <person name="Culley D."/>
            <person name="Daum C."/>
            <person name="Ezra D."/>
            <person name="Gonzalez J."/>
            <person name="Henrissat B."/>
            <person name="Kuo A."/>
            <person name="Liang C."/>
            <person name="Lipzen A."/>
            <person name="Lutzoni F."/>
            <person name="Magnuson J."/>
            <person name="Mondo S."/>
            <person name="Nolan M."/>
            <person name="Ohm R."/>
            <person name="Pangilinan J."/>
            <person name="Park H.-J."/>
            <person name="Ramirez L."/>
            <person name="Alfaro M."/>
            <person name="Sun H."/>
            <person name="Tritt A."/>
            <person name="Yoshinaga Y."/>
            <person name="Zwiers L.-H."/>
            <person name="Turgeon B."/>
            <person name="Goodwin S."/>
            <person name="Spatafora J."/>
            <person name="Crous P."/>
            <person name="Grigoriev I."/>
        </authorList>
    </citation>
    <scope>NUCLEOTIDE SEQUENCE</scope>
    <source>
        <strain evidence="2">CBS 113979</strain>
    </source>
</reference>
<evidence type="ECO:0000313" key="2">
    <source>
        <dbReference type="EMBL" id="KAF1984475.1"/>
    </source>
</evidence>
<feature type="region of interest" description="Disordered" evidence="1">
    <location>
        <begin position="1"/>
        <end position="149"/>
    </location>
</feature>
<organism evidence="2 3">
    <name type="scientific">Aulographum hederae CBS 113979</name>
    <dbReference type="NCBI Taxonomy" id="1176131"/>
    <lineage>
        <taxon>Eukaryota</taxon>
        <taxon>Fungi</taxon>
        <taxon>Dikarya</taxon>
        <taxon>Ascomycota</taxon>
        <taxon>Pezizomycotina</taxon>
        <taxon>Dothideomycetes</taxon>
        <taxon>Pleosporomycetidae</taxon>
        <taxon>Aulographales</taxon>
        <taxon>Aulographaceae</taxon>
    </lineage>
</organism>
<sequence>NAEPSSPPATPGSRPRYPPGLSHHTSSSYKRMGFYNPTQSPPLDNSSPLEHPVHRFRDGPADSSSRPSSASGRAESPTPRESTPEVDSQSDDSSGEPPARITVVAHGDFTLEEVSGSETGYDSDTEIVRPDQFEDADSDEGISGRRERDSAFLNGFEKLNCEADSDEEEQLRRYRSRKKRWSAGLFKRSHSQSVGSDSDIDDSEELGAHDVGSSARRLRRRVRGPGDRSSLIFDELAQHIVEVEEPEEETHGLEPVVPPDIDAHSLAAMPFWVLSDPMEIDSDA</sequence>
<feature type="region of interest" description="Disordered" evidence="1">
    <location>
        <begin position="188"/>
        <end position="226"/>
    </location>
</feature>
<feature type="compositionally biased region" description="Polar residues" evidence="1">
    <location>
        <begin position="36"/>
        <end position="48"/>
    </location>
</feature>
<evidence type="ECO:0000256" key="1">
    <source>
        <dbReference type="SAM" id="MobiDB-lite"/>
    </source>
</evidence>
<feature type="non-terminal residue" evidence="2">
    <location>
        <position position="284"/>
    </location>
</feature>
<keyword evidence="3" id="KW-1185">Reference proteome</keyword>
<feature type="compositionally biased region" description="Low complexity" evidence="1">
    <location>
        <begin position="61"/>
        <end position="77"/>
    </location>
</feature>
<accession>A0A6G1GU72</accession>
<protein>
    <submittedName>
        <fullName evidence="2">Uncharacterized protein</fullName>
    </submittedName>
</protein>
<feature type="compositionally biased region" description="Pro residues" evidence="1">
    <location>
        <begin position="1"/>
        <end position="10"/>
    </location>
</feature>
<dbReference type="AlphaFoldDB" id="A0A6G1GU72"/>